<dbReference type="GO" id="GO:0004602">
    <property type="term" value="F:glutathione peroxidase activity"/>
    <property type="evidence" value="ECO:0007669"/>
    <property type="project" value="TreeGrafter"/>
</dbReference>
<proteinExistence type="inferred from homology"/>
<name>A0A844I2L7_9GAMM</name>
<dbReference type="EMBL" id="VENC01000024">
    <property type="protein sequence ID" value="MTJ00593.1"/>
    <property type="molecule type" value="Genomic_DNA"/>
</dbReference>
<dbReference type="Gene3D" id="3.40.30.10">
    <property type="entry name" value="Glutaredoxin"/>
    <property type="match status" value="1"/>
</dbReference>
<evidence type="ECO:0000256" key="2">
    <source>
        <dbReference type="PIRSR" id="PIRSR006386-1"/>
    </source>
</evidence>
<accession>A0A844I2L7</accession>
<comment type="similarity">
    <text evidence="1">Belongs to the GST superfamily. NadH family.</text>
</comment>
<dbReference type="GO" id="GO:0006749">
    <property type="term" value="P:glutathione metabolic process"/>
    <property type="evidence" value="ECO:0007669"/>
    <property type="project" value="TreeGrafter"/>
</dbReference>
<comment type="catalytic activity">
    <reaction evidence="1">
        <text>2-hydroxychromene-2-carboxylate = (3E)-4-(2-hydroxyphenyl)-2-oxobut-3-enoate</text>
        <dbReference type="Rhea" id="RHEA:27401"/>
        <dbReference type="ChEBI" id="CHEBI:59350"/>
        <dbReference type="ChEBI" id="CHEBI:59353"/>
        <dbReference type="EC" id="5.99.1.4"/>
    </reaction>
</comment>
<feature type="domain" description="DSBA-like thioredoxin" evidence="3">
    <location>
        <begin position="5"/>
        <end position="196"/>
    </location>
</feature>
<dbReference type="EC" id="5.99.1.4" evidence="1"/>
<dbReference type="PIRSF" id="PIRSF006386">
    <property type="entry name" value="HCCAis_GSTk"/>
    <property type="match status" value="1"/>
</dbReference>
<protein>
    <recommendedName>
        <fullName evidence="1">2-hydroxychromene-2-carboxylate isomerase</fullName>
        <ecNumber evidence="1">5.99.1.4</ecNumber>
    </recommendedName>
</protein>
<dbReference type="CDD" id="cd03022">
    <property type="entry name" value="DsbA_HCCA_Iso"/>
    <property type="match status" value="1"/>
</dbReference>
<keyword evidence="1 4" id="KW-0413">Isomerase</keyword>
<dbReference type="AlphaFoldDB" id="A0A844I2L7"/>
<dbReference type="InterPro" id="IPR044087">
    <property type="entry name" value="NahD-like"/>
</dbReference>
<dbReference type="GO" id="GO:0004364">
    <property type="term" value="F:glutathione transferase activity"/>
    <property type="evidence" value="ECO:0007669"/>
    <property type="project" value="TreeGrafter"/>
</dbReference>
<organism evidence="4 5">
    <name type="scientific">Marinobacter adhaerens</name>
    <dbReference type="NCBI Taxonomy" id="1033846"/>
    <lineage>
        <taxon>Bacteria</taxon>
        <taxon>Pseudomonadati</taxon>
        <taxon>Pseudomonadota</taxon>
        <taxon>Gammaproteobacteria</taxon>
        <taxon>Pseudomonadales</taxon>
        <taxon>Marinobacteraceae</taxon>
        <taxon>Marinobacter</taxon>
    </lineage>
</organism>
<dbReference type="PANTHER" id="PTHR42943">
    <property type="entry name" value="GLUTATHIONE S-TRANSFERASE KAPPA"/>
    <property type="match status" value="1"/>
</dbReference>
<feature type="active site" description="Nucleophile" evidence="2">
    <location>
        <position position="13"/>
    </location>
</feature>
<dbReference type="PANTHER" id="PTHR42943:SF13">
    <property type="entry name" value="GLUTATHIONE S-TRANSFERASE KAPPA-RELATED"/>
    <property type="match status" value="1"/>
</dbReference>
<comment type="caution">
    <text evidence="4">The sequence shown here is derived from an EMBL/GenBank/DDBJ whole genome shotgun (WGS) entry which is preliminary data.</text>
</comment>
<gene>
    <name evidence="4" type="ORF">FH752_18460</name>
</gene>
<dbReference type="Pfam" id="PF01323">
    <property type="entry name" value="DSBA"/>
    <property type="match status" value="1"/>
</dbReference>
<dbReference type="InterPro" id="IPR001853">
    <property type="entry name" value="DSBA-like_thioredoxin_dom"/>
</dbReference>
<evidence type="ECO:0000259" key="3">
    <source>
        <dbReference type="Pfam" id="PF01323"/>
    </source>
</evidence>
<dbReference type="Proteomes" id="UP000431462">
    <property type="component" value="Unassembled WGS sequence"/>
</dbReference>
<dbReference type="GO" id="GO:1901170">
    <property type="term" value="P:naphthalene catabolic process"/>
    <property type="evidence" value="ECO:0007669"/>
    <property type="project" value="InterPro"/>
</dbReference>
<evidence type="ECO:0000313" key="5">
    <source>
        <dbReference type="Proteomes" id="UP000431462"/>
    </source>
</evidence>
<dbReference type="GO" id="GO:0018845">
    <property type="term" value="F:2-hydroxychromene-2-carboxylate isomerase activity"/>
    <property type="evidence" value="ECO:0007669"/>
    <property type="project" value="UniProtKB-UniRule"/>
</dbReference>
<evidence type="ECO:0000256" key="1">
    <source>
        <dbReference type="PIRNR" id="PIRNR006386"/>
    </source>
</evidence>
<dbReference type="InterPro" id="IPR051924">
    <property type="entry name" value="GST_Kappa/NadH"/>
</dbReference>
<dbReference type="InterPro" id="IPR014440">
    <property type="entry name" value="HCCAis_GSTk"/>
</dbReference>
<dbReference type="SUPFAM" id="SSF52833">
    <property type="entry name" value="Thioredoxin-like"/>
    <property type="match status" value="1"/>
</dbReference>
<dbReference type="InterPro" id="IPR036249">
    <property type="entry name" value="Thioredoxin-like_sf"/>
</dbReference>
<reference evidence="4 5" key="1">
    <citation type="submission" date="2019-06" db="EMBL/GenBank/DDBJ databases">
        <title>Enrichment of Autotrophic Halophilic Microorganisms from Red Sea Brine Pool Using Microbial Electrosynthesis System.</title>
        <authorList>
            <person name="Alqahtani M.F."/>
            <person name="Bajracharya S."/>
            <person name="Katuri K.P."/>
            <person name="Ali M."/>
            <person name="Saikaly P.E."/>
        </authorList>
    </citation>
    <scope>NUCLEOTIDE SEQUENCE [LARGE SCALE GENOMIC DNA]</scope>
    <source>
        <strain evidence="4">MES15</strain>
    </source>
</reference>
<evidence type="ECO:0000313" key="4">
    <source>
        <dbReference type="EMBL" id="MTJ00593.1"/>
    </source>
</evidence>
<sequence>MNPEIDYYFTCISPFTYLGHRAFLETARTASARVNFKPVKLARVFANSGAKPVPERPVCRQDYRLLEIERWARKRDLPVNLKPAHFPTDPGLADRCVIALQEAGEDPGEFVQRALAACWAEEKNIADEVVIGDILTSLQHDAEAVIRSANSTDVADQYDRNSEEAVERGVLGAPAYLLNGEQFWGQDRIELLAETLDSQSGGQS</sequence>